<dbReference type="InterPro" id="IPR001406">
    <property type="entry name" value="PsdUridine_synth_TruA"/>
</dbReference>
<dbReference type="Gene3D" id="3.30.70.580">
    <property type="entry name" value="Pseudouridine synthase I, catalytic domain, N-terminal subdomain"/>
    <property type="match status" value="1"/>
</dbReference>
<dbReference type="HAMAP" id="MF_00171">
    <property type="entry name" value="TruA"/>
    <property type="match status" value="1"/>
</dbReference>
<dbReference type="SUPFAM" id="SSF55120">
    <property type="entry name" value="Pseudouridine synthase"/>
    <property type="match status" value="1"/>
</dbReference>
<keyword evidence="7" id="KW-1185">Reference proteome</keyword>
<evidence type="ECO:0000256" key="2">
    <source>
        <dbReference type="ARBA" id="ARBA00022694"/>
    </source>
</evidence>
<proteinExistence type="inferred from homology"/>
<dbReference type="InterPro" id="IPR020097">
    <property type="entry name" value="PsdUridine_synth_TruA_a/b_dom"/>
</dbReference>
<accession>A0A9D4UEN8</accession>
<reference evidence="6" key="1">
    <citation type="submission" date="2021-01" db="EMBL/GenBank/DDBJ databases">
        <title>Adiantum capillus-veneris genome.</title>
        <authorList>
            <person name="Fang Y."/>
            <person name="Liao Q."/>
        </authorList>
    </citation>
    <scope>NUCLEOTIDE SEQUENCE</scope>
    <source>
        <strain evidence="6">H3</strain>
        <tissue evidence="6">Leaf</tissue>
    </source>
</reference>
<protein>
    <recommendedName>
        <fullName evidence="5">Pseudouridine synthase I TruA alpha/beta domain-containing protein</fullName>
    </recommendedName>
</protein>
<dbReference type="Gene3D" id="3.30.70.660">
    <property type="entry name" value="Pseudouridine synthase I, catalytic domain, C-terminal subdomain"/>
    <property type="match status" value="1"/>
</dbReference>
<name>A0A9D4UEN8_ADICA</name>
<evidence type="ECO:0000256" key="3">
    <source>
        <dbReference type="ARBA" id="ARBA00023235"/>
    </source>
</evidence>
<sequence length="508" mass="57675">MGFVNGEDLSAAQQRISELEALVASLYSEIEVLKSQNTAFQESLCDFEKSRVVQLITKQEGTAAYDNLTTCQKSCGITTSENHATEILSEAKEAQSILQSTQTQIVESEQVISLLPEMFETHTISKPKVQKGDLSHYSRRHVALKILYLGARFHGFASDASAQRTVELELFRALEKTRLVTGGRLEAKYTRCGRTDKGVSANGQVVALLLRSCQKHPNLVNVSEGEDRVAAAISSRFEELQFSQAIDYEEIDYVGVLNRALPPDIRILGWCYVPLNFHARFSCLSREYNYFFVNDGLDIEAMKHAAKFFCGEHDFRNFCRMDADNVRNFRREILAFEIFPCLDVWEGFELWMFRVEGTAFLWHQVRCMVAVLLLVGQKRENESVVDDLLDIQKYERKPQYIMAPESPLVLQSCKFQGLSFYCSPSSARFLHLHLKSLMSEHLIAIALLKHSNLELPRLDGLESSNALTCKQLSHVPLSCRPTEPTYEERRIKLLKKKSQSSSLSTLLS</sequence>
<dbReference type="GO" id="GO:0005737">
    <property type="term" value="C:cytoplasm"/>
    <property type="evidence" value="ECO:0007669"/>
    <property type="project" value="TreeGrafter"/>
</dbReference>
<dbReference type="NCBIfam" id="TIGR00071">
    <property type="entry name" value="hisT_truA"/>
    <property type="match status" value="1"/>
</dbReference>
<gene>
    <name evidence="6" type="ORF">GOP47_0019124</name>
</gene>
<dbReference type="InterPro" id="IPR020095">
    <property type="entry name" value="PsdUridine_synth_TruA_C"/>
</dbReference>
<organism evidence="6 7">
    <name type="scientific">Adiantum capillus-veneris</name>
    <name type="common">Maidenhair fern</name>
    <dbReference type="NCBI Taxonomy" id="13818"/>
    <lineage>
        <taxon>Eukaryota</taxon>
        <taxon>Viridiplantae</taxon>
        <taxon>Streptophyta</taxon>
        <taxon>Embryophyta</taxon>
        <taxon>Tracheophyta</taxon>
        <taxon>Polypodiopsida</taxon>
        <taxon>Polypodiidae</taxon>
        <taxon>Polypodiales</taxon>
        <taxon>Pteridineae</taxon>
        <taxon>Pteridaceae</taxon>
        <taxon>Vittarioideae</taxon>
        <taxon>Adiantum</taxon>
    </lineage>
</organism>
<feature type="coiled-coil region" evidence="4">
    <location>
        <begin position="9"/>
        <end position="36"/>
    </location>
</feature>
<comment type="caution">
    <text evidence="6">The sequence shown here is derived from an EMBL/GenBank/DDBJ whole genome shotgun (WGS) entry which is preliminary data.</text>
</comment>
<dbReference type="GO" id="GO:1990481">
    <property type="term" value="P:mRNA pseudouridine synthesis"/>
    <property type="evidence" value="ECO:0007669"/>
    <property type="project" value="TreeGrafter"/>
</dbReference>
<dbReference type="OrthoDB" id="25767at2759"/>
<keyword evidence="2" id="KW-0819">tRNA processing</keyword>
<dbReference type="PANTHER" id="PTHR11142:SF5">
    <property type="entry name" value="TRNA PSEUDOURIDINE(38_39) SYNTHASE"/>
    <property type="match status" value="1"/>
</dbReference>
<evidence type="ECO:0000259" key="5">
    <source>
        <dbReference type="Pfam" id="PF01416"/>
    </source>
</evidence>
<dbReference type="GO" id="GO:0003723">
    <property type="term" value="F:RNA binding"/>
    <property type="evidence" value="ECO:0007669"/>
    <property type="project" value="InterPro"/>
</dbReference>
<dbReference type="Proteomes" id="UP000886520">
    <property type="component" value="Chromosome 18"/>
</dbReference>
<evidence type="ECO:0000313" key="6">
    <source>
        <dbReference type="EMBL" id="KAI5066500.1"/>
    </source>
</evidence>
<dbReference type="EMBL" id="JABFUD020000018">
    <property type="protein sequence ID" value="KAI5066500.1"/>
    <property type="molecule type" value="Genomic_DNA"/>
</dbReference>
<feature type="domain" description="Pseudouridine synthase I TruA alpha/beta" evidence="5">
    <location>
        <begin position="305"/>
        <end position="415"/>
    </location>
</feature>
<keyword evidence="3" id="KW-0413">Isomerase</keyword>
<dbReference type="Pfam" id="PF01416">
    <property type="entry name" value="PseudoU_synth_1"/>
    <property type="match status" value="1"/>
</dbReference>
<evidence type="ECO:0000313" key="7">
    <source>
        <dbReference type="Proteomes" id="UP000886520"/>
    </source>
</evidence>
<dbReference type="GO" id="GO:0005634">
    <property type="term" value="C:nucleus"/>
    <property type="evidence" value="ECO:0007669"/>
    <property type="project" value="TreeGrafter"/>
</dbReference>
<evidence type="ECO:0000256" key="1">
    <source>
        <dbReference type="ARBA" id="ARBA00009375"/>
    </source>
</evidence>
<comment type="similarity">
    <text evidence="1">Belongs to the tRNA pseudouridine synthase TruA family.</text>
</comment>
<dbReference type="InterPro" id="IPR020103">
    <property type="entry name" value="PsdUridine_synth_cat_dom_sf"/>
</dbReference>
<dbReference type="GO" id="GO:0009982">
    <property type="term" value="F:pseudouridine synthase activity"/>
    <property type="evidence" value="ECO:0007669"/>
    <property type="project" value="InterPro"/>
</dbReference>
<evidence type="ECO:0000256" key="4">
    <source>
        <dbReference type="SAM" id="Coils"/>
    </source>
</evidence>
<dbReference type="AlphaFoldDB" id="A0A9D4UEN8"/>
<dbReference type="GO" id="GO:0031119">
    <property type="term" value="P:tRNA pseudouridine synthesis"/>
    <property type="evidence" value="ECO:0007669"/>
    <property type="project" value="TreeGrafter"/>
</dbReference>
<keyword evidence="4" id="KW-0175">Coiled coil</keyword>
<dbReference type="PANTHER" id="PTHR11142">
    <property type="entry name" value="PSEUDOURIDYLATE SYNTHASE"/>
    <property type="match status" value="1"/>
</dbReference>
<dbReference type="InterPro" id="IPR020094">
    <property type="entry name" value="TruA/RsuA/RluB/E/F_N"/>
</dbReference>